<evidence type="ECO:0000256" key="7">
    <source>
        <dbReference type="ARBA" id="ARBA00022825"/>
    </source>
</evidence>
<dbReference type="PROSITE" id="PS51766">
    <property type="entry name" value="DOCKERIN"/>
    <property type="match status" value="1"/>
</dbReference>
<evidence type="ECO:0000256" key="1">
    <source>
        <dbReference type="ARBA" id="ARBA00011073"/>
    </source>
</evidence>
<dbReference type="InterPro" id="IPR002105">
    <property type="entry name" value="Dockerin_1_rpt"/>
</dbReference>
<dbReference type="SUPFAM" id="SSF63446">
    <property type="entry name" value="Type I dockerin domain"/>
    <property type="match status" value="1"/>
</dbReference>
<organism evidence="12 13">
    <name type="scientific">Virgibacillus phasianinus</name>
    <dbReference type="NCBI Taxonomy" id="2017483"/>
    <lineage>
        <taxon>Bacteria</taxon>
        <taxon>Bacillati</taxon>
        <taxon>Bacillota</taxon>
        <taxon>Bacilli</taxon>
        <taxon>Bacillales</taxon>
        <taxon>Bacillaceae</taxon>
        <taxon>Virgibacillus</taxon>
    </lineage>
</organism>
<dbReference type="PROSITE" id="PS00018">
    <property type="entry name" value="EF_HAND_1"/>
    <property type="match status" value="1"/>
</dbReference>
<evidence type="ECO:0000313" key="13">
    <source>
        <dbReference type="Proteomes" id="UP000198312"/>
    </source>
</evidence>
<dbReference type="PROSITE" id="PS00137">
    <property type="entry name" value="SUBTILASE_HIS"/>
    <property type="match status" value="1"/>
</dbReference>
<dbReference type="InterPro" id="IPR010259">
    <property type="entry name" value="S8pro/Inhibitor_I9"/>
</dbReference>
<keyword evidence="5" id="KW-0732">Signal</keyword>
<comment type="similarity">
    <text evidence="1 9 10">Belongs to the peptidase S8 family.</text>
</comment>
<dbReference type="InterPro" id="IPR018247">
    <property type="entry name" value="EF_Hand_1_Ca_BS"/>
</dbReference>
<evidence type="ECO:0000256" key="2">
    <source>
        <dbReference type="ARBA" id="ARBA00022512"/>
    </source>
</evidence>
<reference evidence="12 13" key="1">
    <citation type="submission" date="2017-07" db="EMBL/GenBank/DDBJ databases">
        <title>Virgibacillus sp. LM2416.</title>
        <authorList>
            <person name="Tak E.J."/>
            <person name="Bae J.-W."/>
        </authorList>
    </citation>
    <scope>NUCLEOTIDE SEQUENCE [LARGE SCALE GENOMIC DNA]</scope>
    <source>
        <strain evidence="12 13">LM2416</strain>
    </source>
</reference>
<dbReference type="GO" id="GO:0000272">
    <property type="term" value="P:polysaccharide catabolic process"/>
    <property type="evidence" value="ECO:0007669"/>
    <property type="project" value="InterPro"/>
</dbReference>
<dbReference type="InterPro" id="IPR022398">
    <property type="entry name" value="Peptidase_S8_His-AS"/>
</dbReference>
<dbReference type="PANTHER" id="PTHR43806">
    <property type="entry name" value="PEPTIDASE S8"/>
    <property type="match status" value="1"/>
</dbReference>
<dbReference type="InterPro" id="IPR015500">
    <property type="entry name" value="Peptidase_S8_subtilisin-rel"/>
</dbReference>
<dbReference type="PROSITE" id="PS00138">
    <property type="entry name" value="SUBTILASE_SER"/>
    <property type="match status" value="1"/>
</dbReference>
<dbReference type="OrthoDB" id="9798386at2"/>
<dbReference type="Pfam" id="PF05922">
    <property type="entry name" value="Inhibitor_I9"/>
    <property type="match status" value="1"/>
</dbReference>
<dbReference type="InterPro" id="IPR003137">
    <property type="entry name" value="PA_domain"/>
</dbReference>
<dbReference type="GO" id="GO:0030246">
    <property type="term" value="F:carbohydrate binding"/>
    <property type="evidence" value="ECO:0007669"/>
    <property type="project" value="InterPro"/>
</dbReference>
<evidence type="ECO:0000256" key="9">
    <source>
        <dbReference type="PROSITE-ProRule" id="PRU01240"/>
    </source>
</evidence>
<dbReference type="InterPro" id="IPR023828">
    <property type="entry name" value="Peptidase_S8_Ser-AS"/>
</dbReference>
<dbReference type="Proteomes" id="UP000198312">
    <property type="component" value="Chromosome"/>
</dbReference>
<keyword evidence="4 9" id="KW-0645">Protease</keyword>
<dbReference type="Gene3D" id="3.40.50.200">
    <property type="entry name" value="Peptidase S8/S53 domain"/>
    <property type="match status" value="1"/>
</dbReference>
<dbReference type="Pfam" id="PF02225">
    <property type="entry name" value="PA"/>
    <property type="match status" value="1"/>
</dbReference>
<dbReference type="CDD" id="cd07474">
    <property type="entry name" value="Peptidases_S8_subtilisin_Vpr-like"/>
    <property type="match status" value="1"/>
</dbReference>
<dbReference type="CDD" id="cd14254">
    <property type="entry name" value="Dockerin_II"/>
    <property type="match status" value="1"/>
</dbReference>
<dbReference type="GO" id="GO:0004553">
    <property type="term" value="F:hydrolase activity, hydrolyzing O-glycosyl compounds"/>
    <property type="evidence" value="ECO:0007669"/>
    <property type="project" value="InterPro"/>
</dbReference>
<dbReference type="RefSeq" id="WP_089062788.1">
    <property type="nucleotide sequence ID" value="NZ_CP022315.1"/>
</dbReference>
<dbReference type="InterPro" id="IPR050131">
    <property type="entry name" value="Peptidase_S8_subtilisin-like"/>
</dbReference>
<evidence type="ECO:0000256" key="3">
    <source>
        <dbReference type="ARBA" id="ARBA00022525"/>
    </source>
</evidence>
<dbReference type="PANTHER" id="PTHR43806:SF65">
    <property type="entry name" value="SERINE PROTEASE APRX"/>
    <property type="match status" value="1"/>
</dbReference>
<dbReference type="CDD" id="cd02133">
    <property type="entry name" value="PA_C5a_like"/>
    <property type="match status" value="1"/>
</dbReference>
<feature type="domain" description="Dockerin" evidence="11">
    <location>
        <begin position="1313"/>
        <end position="1371"/>
    </location>
</feature>
<dbReference type="Gene3D" id="2.60.40.4130">
    <property type="match status" value="1"/>
</dbReference>
<keyword evidence="3" id="KW-0964">Secreted</keyword>
<feature type="active site" description="Charge relay system" evidence="8 9">
    <location>
        <position position="299"/>
    </location>
</feature>
<dbReference type="CDD" id="cd08547">
    <property type="entry name" value="Type_II_cohesin"/>
    <property type="match status" value="1"/>
</dbReference>
<name>A0A220U5X5_9BACI</name>
<accession>A0A220U5X5</accession>
<dbReference type="SUPFAM" id="SSF52743">
    <property type="entry name" value="Subtilisin-like"/>
    <property type="match status" value="1"/>
</dbReference>
<gene>
    <name evidence="12" type="ORF">CFK37_15890</name>
</gene>
<sequence length="1400" mass="154750">MNKTSWTKIMSIVLSLVLLFSAMLPMKSSAAKQPSGIKNAEEVLSNLTDAERQSLKKLEAEPGFTIHPDINLTSPDPVQVIIEFKQDPAKVELAKKAMERKKVSLAGAKEKVEKAHQTFKEELKNLNFKKNSKTEKAKVSKEDVQITREYRHAFNGVAITLPGIAVKDLLQIDVVERIWKDNEVRIDLPKVKKIEPKMADSIPQIGVDKLHEEGIKGEGISVGVIDTGIDYNHPDLQEAYAGYRKQEDEDPSAVDPENVKGWDFVNNDANPMETTYQEWKATDQPETHPVTGSSYYTSHGTHVSGTIAGRQDNPVDYAVKGVAPQVDLYSYKVLGPYGMGTTNAILAGIDKAVKDEMDVINLSLGTAVNDPLSPTSVAVNNAMLSGVVTVVAAGNAGPGEKTLGSPGSAALPISVGASDVSVTIPTFTANSEDLSFTDVKLLGKNFSDKLTDFQNQSYPIVYAGLGKSTDFEGKDLKGKIAFIQRGEITFNEKIQNAKKAGAKAVIVYNNEEGQIPFFLGNSTTFIPSFRMSKENGERLKSSLTEETTFTFGTLSNTKTEGDHLADFSSRGPAAQNYDIKPDVVAPGVAIFSTYPEYINDPQAGINYDTAYARISGTSMASPHVAGTAALILQQHPDYTPFDVKSALMNTTEDLQENYSVYEVGAGRINAYNAVHSDVSIKVIDKTKNIERDQVVEIKEETGSIGFGNHFFSKKNEAIEDSRKVVIENNHPEDKTFNIAVEFLQNNENSQNAGENGVELDVPNSVTVSSEQSKEIEPTIYVPAKAEFGIYEGYIHITNKNDGNENYQIPFAIRVTDKGIDYVELARPAVPNEWSYHSFLRPFIPVFFKLKSPMETIDVIVKDGETGEAIGLVGTMDASGIVPGRELMIYQGFQGIVYPFTDDPSDPISDEYVKLPEGDYTFEMIAHDDQGKTYTKDNVVLVDNTPAEITFNDLKPGIHEVDPSMYTDEDGYHALWVHTNVYDSAIDVLNSKGLNYDQSGNLVAYYQNSPFPGVLPVNSEGEMKFGLLPEELKNGPVNLGLMPVDLATNAGKQETFLFIKKGESYGEPIYTKDEVRLGETITMTLTLNNVKDFMSGKFDIDYDDSVYKFTDVKVNDEMQQMIEKKDLNVNIEEPIFEDNFQRTVKIGATLSGNGFKGIDGDVNFLDVTFKVVDDNYYMQNDKLDVKNLTYQKIGETEHTTIPVLAYDTFAFISKHSTVQGYMYPEALLNDQGWLPRLDYAGMGANIYAIGPNGKKYEGSIDDRAYYTFSGLPVSEEPYKIIAEFPGHLDSVLTLKVAENLNGELVGQNLTENLEVNYAGDINGDNVIDILDVMRVVAHYDKKNKKADINQDGIVDEMDIRFIEKNFLRIGPNARDNVKPKEKLGRKGLDDFLKSLGLEPRN</sequence>
<dbReference type="InterPro" id="IPR008965">
    <property type="entry name" value="CBM2/CBM3_carb-bd_dom_sf"/>
</dbReference>
<dbReference type="GO" id="GO:0006508">
    <property type="term" value="P:proteolysis"/>
    <property type="evidence" value="ECO:0007669"/>
    <property type="project" value="UniProtKB-KW"/>
</dbReference>
<dbReference type="InterPro" id="IPR000209">
    <property type="entry name" value="Peptidase_S8/S53_dom"/>
</dbReference>
<dbReference type="EMBL" id="CP022315">
    <property type="protein sequence ID" value="ASK63529.1"/>
    <property type="molecule type" value="Genomic_DNA"/>
</dbReference>
<keyword evidence="7 9" id="KW-0720">Serine protease</keyword>
<dbReference type="InterPro" id="IPR016134">
    <property type="entry name" value="Dockerin_dom"/>
</dbReference>
<dbReference type="InterPro" id="IPR036852">
    <property type="entry name" value="Peptidase_S8/S53_dom_sf"/>
</dbReference>
<evidence type="ECO:0000256" key="8">
    <source>
        <dbReference type="PIRSR" id="PIRSR615500-1"/>
    </source>
</evidence>
<dbReference type="InterPro" id="IPR023827">
    <property type="entry name" value="Peptidase_S8_Asp-AS"/>
</dbReference>
<evidence type="ECO:0000256" key="10">
    <source>
        <dbReference type="RuleBase" id="RU003355"/>
    </source>
</evidence>
<keyword evidence="2" id="KW-0134">Cell wall</keyword>
<dbReference type="PROSITE" id="PS00136">
    <property type="entry name" value="SUBTILASE_ASP"/>
    <property type="match status" value="1"/>
</dbReference>
<evidence type="ECO:0000256" key="6">
    <source>
        <dbReference type="ARBA" id="ARBA00022801"/>
    </source>
</evidence>
<dbReference type="InterPro" id="IPR034213">
    <property type="entry name" value="S8_Vpr-like"/>
</dbReference>
<dbReference type="KEGG" id="vil:CFK37_15890"/>
<proteinExistence type="inferred from homology"/>
<dbReference type="Gene3D" id="3.50.30.30">
    <property type="match status" value="1"/>
</dbReference>
<dbReference type="GO" id="GO:0004252">
    <property type="term" value="F:serine-type endopeptidase activity"/>
    <property type="evidence" value="ECO:0007669"/>
    <property type="project" value="UniProtKB-UniRule"/>
</dbReference>
<feature type="active site" description="Charge relay system" evidence="8 9">
    <location>
        <position position="618"/>
    </location>
</feature>
<feature type="active site" description="Charge relay system" evidence="8 9">
    <location>
        <position position="226"/>
    </location>
</feature>
<dbReference type="SUPFAM" id="SSF52025">
    <property type="entry name" value="PA domain"/>
    <property type="match status" value="1"/>
</dbReference>
<dbReference type="InterPro" id="IPR036439">
    <property type="entry name" value="Dockerin_dom_sf"/>
</dbReference>
<keyword evidence="13" id="KW-1185">Reference proteome</keyword>
<dbReference type="Pfam" id="PF00082">
    <property type="entry name" value="Peptidase_S8"/>
    <property type="match status" value="1"/>
</dbReference>
<dbReference type="PROSITE" id="PS51892">
    <property type="entry name" value="SUBTILASE"/>
    <property type="match status" value="1"/>
</dbReference>
<evidence type="ECO:0000259" key="11">
    <source>
        <dbReference type="PROSITE" id="PS51766"/>
    </source>
</evidence>
<dbReference type="Gene3D" id="2.60.40.680">
    <property type="match status" value="1"/>
</dbReference>
<dbReference type="Pfam" id="PF00404">
    <property type="entry name" value="Dockerin_1"/>
    <property type="match status" value="1"/>
</dbReference>
<protein>
    <submittedName>
        <fullName evidence="12">Peptidase S8</fullName>
    </submittedName>
</protein>
<dbReference type="SUPFAM" id="SSF49384">
    <property type="entry name" value="Carbohydrate-binding domain"/>
    <property type="match status" value="1"/>
</dbReference>
<evidence type="ECO:0000313" key="12">
    <source>
        <dbReference type="EMBL" id="ASK63529.1"/>
    </source>
</evidence>
<evidence type="ECO:0000256" key="5">
    <source>
        <dbReference type="ARBA" id="ARBA00022729"/>
    </source>
</evidence>
<dbReference type="PRINTS" id="PR00723">
    <property type="entry name" value="SUBTILISIN"/>
</dbReference>
<dbReference type="InterPro" id="IPR046450">
    <property type="entry name" value="PA_dom_sf"/>
</dbReference>
<evidence type="ECO:0000256" key="4">
    <source>
        <dbReference type="ARBA" id="ARBA00022670"/>
    </source>
</evidence>
<keyword evidence="6 9" id="KW-0378">Hydrolase</keyword>